<sequence length="194" mass="21846">MPGKRARRHFSQLSEFERGLIIRWKTAGWSTRRVAGQVDRLECAVRNCWEKLTREGTHVQKTGFGATRKTTRREDRRIVRQALVDPTVTCLTIRADVCVATVPQTISRHLTEANVKCKRPFRALPLTPDMGNCVYSGTKPDQCGMPQIGKRLCLVMNRGLFWGQMITVYGCLGALVSGTIPPTLFYVTLPVKLV</sequence>
<comment type="caution">
    <text evidence="2">The sequence shown here is derived from an EMBL/GenBank/DDBJ whole genome shotgun (WGS) entry which is preliminary data.</text>
</comment>
<feature type="transmembrane region" description="Helical" evidence="1">
    <location>
        <begin position="160"/>
        <end position="180"/>
    </location>
</feature>
<accession>A0A8X6S3I9</accession>
<keyword evidence="3" id="KW-1185">Reference proteome</keyword>
<reference evidence="2" key="1">
    <citation type="submission" date="2020-08" db="EMBL/GenBank/DDBJ databases">
        <title>Multicomponent nature underlies the extraordinary mechanical properties of spider dragline silk.</title>
        <authorList>
            <person name="Kono N."/>
            <person name="Nakamura H."/>
            <person name="Mori M."/>
            <person name="Yoshida Y."/>
            <person name="Ohtoshi R."/>
            <person name="Malay A.D."/>
            <person name="Moran D.A.P."/>
            <person name="Tomita M."/>
            <person name="Numata K."/>
            <person name="Arakawa K."/>
        </authorList>
    </citation>
    <scope>NUCLEOTIDE SEQUENCE</scope>
</reference>
<proteinExistence type="predicted"/>
<organism evidence="2 3">
    <name type="scientific">Trichonephila clavipes</name>
    <name type="common">Golden silk orbweaver</name>
    <name type="synonym">Nephila clavipes</name>
    <dbReference type="NCBI Taxonomy" id="2585209"/>
    <lineage>
        <taxon>Eukaryota</taxon>
        <taxon>Metazoa</taxon>
        <taxon>Ecdysozoa</taxon>
        <taxon>Arthropoda</taxon>
        <taxon>Chelicerata</taxon>
        <taxon>Arachnida</taxon>
        <taxon>Araneae</taxon>
        <taxon>Araneomorphae</taxon>
        <taxon>Entelegynae</taxon>
        <taxon>Araneoidea</taxon>
        <taxon>Nephilidae</taxon>
        <taxon>Trichonephila</taxon>
    </lineage>
</organism>
<dbReference type="EMBL" id="BMAU01021249">
    <property type="protein sequence ID" value="GFY05116.1"/>
    <property type="molecule type" value="Genomic_DNA"/>
</dbReference>
<evidence type="ECO:0000256" key="1">
    <source>
        <dbReference type="SAM" id="Phobius"/>
    </source>
</evidence>
<evidence type="ECO:0000313" key="3">
    <source>
        <dbReference type="Proteomes" id="UP000887159"/>
    </source>
</evidence>
<name>A0A8X6S3I9_TRICX</name>
<keyword evidence="1" id="KW-0472">Membrane</keyword>
<keyword evidence="1" id="KW-0812">Transmembrane</keyword>
<keyword evidence="1" id="KW-1133">Transmembrane helix</keyword>
<dbReference type="AlphaFoldDB" id="A0A8X6S3I9"/>
<protein>
    <submittedName>
        <fullName evidence="2">HTH_Tnp_Tc3_2 domain-containing protein</fullName>
    </submittedName>
</protein>
<dbReference type="Proteomes" id="UP000887159">
    <property type="component" value="Unassembled WGS sequence"/>
</dbReference>
<gene>
    <name evidence="2" type="primary">AVEN_136350_1</name>
    <name evidence="2" type="ORF">TNCV_3269881</name>
</gene>
<evidence type="ECO:0000313" key="2">
    <source>
        <dbReference type="EMBL" id="GFY05116.1"/>
    </source>
</evidence>
<dbReference type="Gene3D" id="1.10.10.60">
    <property type="entry name" value="Homeodomain-like"/>
    <property type="match status" value="1"/>
</dbReference>